<organism evidence="3 4">
    <name type="scientific">Trifolium medium</name>
    <dbReference type="NCBI Taxonomy" id="97028"/>
    <lineage>
        <taxon>Eukaryota</taxon>
        <taxon>Viridiplantae</taxon>
        <taxon>Streptophyta</taxon>
        <taxon>Embryophyta</taxon>
        <taxon>Tracheophyta</taxon>
        <taxon>Spermatophyta</taxon>
        <taxon>Magnoliopsida</taxon>
        <taxon>eudicotyledons</taxon>
        <taxon>Gunneridae</taxon>
        <taxon>Pentapetalae</taxon>
        <taxon>rosids</taxon>
        <taxon>fabids</taxon>
        <taxon>Fabales</taxon>
        <taxon>Fabaceae</taxon>
        <taxon>Papilionoideae</taxon>
        <taxon>50 kb inversion clade</taxon>
        <taxon>NPAAA clade</taxon>
        <taxon>Hologalegina</taxon>
        <taxon>IRL clade</taxon>
        <taxon>Trifolieae</taxon>
        <taxon>Trifolium</taxon>
    </lineage>
</organism>
<protein>
    <submittedName>
        <fullName evidence="3">Uncharacterized protein</fullName>
    </submittedName>
</protein>
<dbReference type="Proteomes" id="UP000265520">
    <property type="component" value="Unassembled WGS sequence"/>
</dbReference>
<evidence type="ECO:0000313" key="3">
    <source>
        <dbReference type="EMBL" id="MCI47737.1"/>
    </source>
</evidence>
<keyword evidence="2" id="KW-1133">Transmembrane helix</keyword>
<feature type="non-terminal residue" evidence="3">
    <location>
        <position position="1"/>
    </location>
</feature>
<feature type="region of interest" description="Disordered" evidence="1">
    <location>
        <begin position="1"/>
        <end position="32"/>
    </location>
</feature>
<evidence type="ECO:0000313" key="4">
    <source>
        <dbReference type="Proteomes" id="UP000265520"/>
    </source>
</evidence>
<dbReference type="EMBL" id="LXQA010376373">
    <property type="protein sequence ID" value="MCI47737.1"/>
    <property type="molecule type" value="Genomic_DNA"/>
</dbReference>
<reference evidence="3 4" key="1">
    <citation type="journal article" date="2018" name="Front. Plant Sci.">
        <title>Red Clover (Trifolium pratense) and Zigzag Clover (T. medium) - A Picture of Genomic Similarities and Differences.</title>
        <authorList>
            <person name="Dluhosova J."/>
            <person name="Istvanek J."/>
            <person name="Nedelnik J."/>
            <person name="Repkova J."/>
        </authorList>
    </citation>
    <scope>NUCLEOTIDE SEQUENCE [LARGE SCALE GENOMIC DNA]</scope>
    <source>
        <strain evidence="4">cv. 10/8</strain>
        <tissue evidence="3">Leaf</tissue>
    </source>
</reference>
<evidence type="ECO:0000256" key="2">
    <source>
        <dbReference type="SAM" id="Phobius"/>
    </source>
</evidence>
<dbReference type="AlphaFoldDB" id="A0A392SH31"/>
<feature type="compositionally biased region" description="Low complexity" evidence="1">
    <location>
        <begin position="13"/>
        <end position="22"/>
    </location>
</feature>
<accession>A0A392SH31</accession>
<sequence length="81" mass="8922">KCVRILRSGKGLSSNSSENSSSTIDDDRIGSNRRRERVTIVVGARAIVACLLSLEVCYCYYRGSAMNVLWELQVLLLTVGV</sequence>
<keyword evidence="4" id="KW-1185">Reference proteome</keyword>
<keyword evidence="2" id="KW-0812">Transmembrane</keyword>
<proteinExistence type="predicted"/>
<evidence type="ECO:0000256" key="1">
    <source>
        <dbReference type="SAM" id="MobiDB-lite"/>
    </source>
</evidence>
<name>A0A392SH31_9FABA</name>
<comment type="caution">
    <text evidence="3">The sequence shown here is derived from an EMBL/GenBank/DDBJ whole genome shotgun (WGS) entry which is preliminary data.</text>
</comment>
<keyword evidence="2" id="KW-0472">Membrane</keyword>
<feature type="transmembrane region" description="Helical" evidence="2">
    <location>
        <begin position="38"/>
        <end position="61"/>
    </location>
</feature>